<sequence>MKLRLLLFFLSLLLILHTSFSALIPPKPELILQRPLDKPYEKVISITLHTKEKYCYVPVFTEGEGYICR</sequence>
<proteinExistence type="predicted"/>
<dbReference type="InterPro" id="IPR011455">
    <property type="entry name" value="DUF1561"/>
</dbReference>
<dbReference type="HOGENOM" id="CLU_203708_0_0_5"/>
<dbReference type="Pfam" id="PF07598">
    <property type="entry name" value="DUF1561"/>
    <property type="match status" value="1"/>
</dbReference>
<protein>
    <submittedName>
        <fullName evidence="1">Uncharacterized protein</fullName>
    </submittedName>
</protein>
<dbReference type="EMBL" id="ASIV01000006">
    <property type="protein sequence ID" value="KEG19320.1"/>
    <property type="molecule type" value="Genomic_DNA"/>
</dbReference>
<dbReference type="AlphaFoldDB" id="A0A072R0Q5"/>
<evidence type="ECO:0000313" key="2">
    <source>
        <dbReference type="Proteomes" id="UP000031740"/>
    </source>
</evidence>
<gene>
    <name evidence="1" type="ORF">H710_01102</name>
</gene>
<organism evidence="1 2">
    <name type="scientific">Bartonella bacilliformis Ver097</name>
    <dbReference type="NCBI Taxonomy" id="1293911"/>
    <lineage>
        <taxon>Bacteria</taxon>
        <taxon>Pseudomonadati</taxon>
        <taxon>Pseudomonadota</taxon>
        <taxon>Alphaproteobacteria</taxon>
        <taxon>Hyphomicrobiales</taxon>
        <taxon>Bartonellaceae</taxon>
        <taxon>Bartonella</taxon>
    </lineage>
</organism>
<accession>A0A072R0Q5</accession>
<dbReference type="PATRIC" id="fig|1293911.3.peg.1138"/>
<evidence type="ECO:0000313" key="1">
    <source>
        <dbReference type="EMBL" id="KEG19320.1"/>
    </source>
</evidence>
<comment type="caution">
    <text evidence="1">The sequence shown here is derived from an EMBL/GenBank/DDBJ whole genome shotgun (WGS) entry which is preliminary data.</text>
</comment>
<dbReference type="Proteomes" id="UP000031740">
    <property type="component" value="Unassembled WGS sequence"/>
</dbReference>
<reference evidence="1 2" key="1">
    <citation type="submission" date="2013-04" db="EMBL/GenBank/DDBJ databases">
        <title>The Genome Sequence of Bartonella bacilliformis Ver097.</title>
        <authorList>
            <consortium name="The Broad Institute Genomics Platform"/>
            <consortium name="The Broad Institute Genome Sequencing Center for Infectious Disease"/>
            <person name="Feldgarden M."/>
            <person name="Kirby J."/>
            <person name="Birtles R."/>
            <person name="Dasch G."/>
            <person name="Hendrix L."/>
            <person name="Koehler J."/>
            <person name="Walker B."/>
            <person name="Young S.K."/>
            <person name="Zeng Q."/>
            <person name="Gargeya S."/>
            <person name="Fitzgerald M."/>
            <person name="Haas B."/>
            <person name="Abouelleil A."/>
            <person name="Allen A.W."/>
            <person name="Alvarado L."/>
            <person name="Arachchi H.M."/>
            <person name="Berlin A.M."/>
            <person name="Chapman S.B."/>
            <person name="Gainer-Dewar J."/>
            <person name="Goldberg J."/>
            <person name="Griggs A."/>
            <person name="Gujja S."/>
            <person name="Hansen M."/>
            <person name="Howarth C."/>
            <person name="Imamovic A."/>
            <person name="Ireland A."/>
            <person name="Larimer J."/>
            <person name="McCowan C."/>
            <person name="Murphy C."/>
            <person name="Pearson M."/>
            <person name="Poon T.W."/>
            <person name="Priest M."/>
            <person name="Roberts A."/>
            <person name="Saif S."/>
            <person name="Shea T."/>
            <person name="Sisk P."/>
            <person name="Sykes S."/>
            <person name="Wortman J."/>
            <person name="Nusbaum C."/>
            <person name="Birren B."/>
        </authorList>
    </citation>
    <scope>NUCLEOTIDE SEQUENCE [LARGE SCALE GENOMIC DNA]</scope>
    <source>
        <strain evidence="1 2">Ver097</strain>
    </source>
</reference>
<name>A0A072R0Q5_BARBA</name>